<feature type="domain" description="DUF4209" evidence="2">
    <location>
        <begin position="582"/>
        <end position="675"/>
    </location>
</feature>
<dbReference type="Pfam" id="PF13411">
    <property type="entry name" value="MerR_1"/>
    <property type="match status" value="1"/>
</dbReference>
<dbReference type="AlphaFoldDB" id="A0A1F7KED4"/>
<evidence type="ECO:0000259" key="2">
    <source>
        <dbReference type="Pfam" id="PF13910"/>
    </source>
</evidence>
<gene>
    <name evidence="4" type="ORF">A2209_00495</name>
</gene>
<dbReference type="InterPro" id="IPR025209">
    <property type="entry name" value="DUF4209"/>
</dbReference>
<dbReference type="SUPFAM" id="SSF46955">
    <property type="entry name" value="Putative DNA-binding domain"/>
    <property type="match status" value="1"/>
</dbReference>
<evidence type="ECO:0008006" key="6">
    <source>
        <dbReference type="Google" id="ProtNLM"/>
    </source>
</evidence>
<dbReference type="InterPro" id="IPR055804">
    <property type="entry name" value="DUF7380"/>
</dbReference>
<dbReference type="Gene3D" id="1.10.1660.10">
    <property type="match status" value="1"/>
</dbReference>
<organism evidence="4 5">
    <name type="scientific">Candidatus Roizmanbacteria bacterium RIFOXYA1_FULL_41_12</name>
    <dbReference type="NCBI Taxonomy" id="1802082"/>
    <lineage>
        <taxon>Bacteria</taxon>
        <taxon>Candidatus Roizmaniibacteriota</taxon>
    </lineage>
</organism>
<dbReference type="Proteomes" id="UP000178450">
    <property type="component" value="Unassembled WGS sequence"/>
</dbReference>
<dbReference type="GO" id="GO:0006355">
    <property type="term" value="P:regulation of DNA-templated transcription"/>
    <property type="evidence" value="ECO:0007669"/>
    <property type="project" value="InterPro"/>
</dbReference>
<dbReference type="InterPro" id="IPR000551">
    <property type="entry name" value="MerR-type_HTH_dom"/>
</dbReference>
<proteinExistence type="predicted"/>
<protein>
    <recommendedName>
        <fullName evidence="6">HTH merR-type domain-containing protein</fullName>
    </recommendedName>
</protein>
<feature type="domain" description="HTH merR-type" evidence="1">
    <location>
        <begin position="7"/>
        <end position="59"/>
    </location>
</feature>
<evidence type="ECO:0000259" key="1">
    <source>
        <dbReference type="Pfam" id="PF13411"/>
    </source>
</evidence>
<evidence type="ECO:0000259" key="3">
    <source>
        <dbReference type="Pfam" id="PF24098"/>
    </source>
</evidence>
<reference evidence="4 5" key="1">
    <citation type="journal article" date="2016" name="Nat. Commun.">
        <title>Thousands of microbial genomes shed light on interconnected biogeochemical processes in an aquifer system.</title>
        <authorList>
            <person name="Anantharaman K."/>
            <person name="Brown C.T."/>
            <person name="Hug L.A."/>
            <person name="Sharon I."/>
            <person name="Castelle C.J."/>
            <person name="Probst A.J."/>
            <person name="Thomas B.C."/>
            <person name="Singh A."/>
            <person name="Wilkins M.J."/>
            <person name="Karaoz U."/>
            <person name="Brodie E.L."/>
            <person name="Williams K.H."/>
            <person name="Hubbard S.S."/>
            <person name="Banfield J.F."/>
        </authorList>
    </citation>
    <scope>NUCLEOTIDE SEQUENCE [LARGE SCALE GENOMIC DNA]</scope>
</reference>
<evidence type="ECO:0000313" key="5">
    <source>
        <dbReference type="Proteomes" id="UP000178450"/>
    </source>
</evidence>
<name>A0A1F7KED4_9BACT</name>
<dbReference type="Pfam" id="PF24098">
    <property type="entry name" value="DUF7380"/>
    <property type="match status" value="1"/>
</dbReference>
<dbReference type="Pfam" id="PF13910">
    <property type="entry name" value="DUF4209"/>
    <property type="match status" value="1"/>
</dbReference>
<sequence>MAKKTYYSVTQAAEYLGIHPETLRRWDRTKKLEAEKINDRGDRRYDLEKIKRFKDMVRLGTDDKESARKKIDASLTSLENIAEDAKYEFTMGDHFREARDLSYFILDDERERDRFQALINLFSFQVKDDEFKSKMSGTDANGKYWAFPSLEDFSKSDFTYVRSLLPKYKHPRIRSRISHFLWIVEKDHKMAQTAIKEYLGAVDWLNTEVKKDPEGTSAFEIVNSLRSAYILAKKIKHNINEVNQSIANTVLNFDNQSESRWAVTHRLIEFALENWKEYGQDFWENVVKICKRMAEEQEKKNNLYFARDFLSLGEKVERQVFSLQDKKWRQKIASSFEDEANAKKDGFVQSDLLMKAITEYKGLGDQKKVEELEKSLQKAKKDLKFQTFSQTMDLTDWVNQIRTQFKTLVGKESKEQLLIRLTADGSILPKYEEVKKQAEKMDKEFPLQSLFSTSVFDSSGNMPRKYDSDLEKKYYSLLRQYNFSLMTYEVMARVLFEELLDAGKIDLESVVKYISDHLWYGKEYELHDPDNKELLLKSRKWVDILKPGIRAYLSALDSIKGKNVEEARSNLILAIDSLTPKIEGLIREFYESIGKPVDKIKTERGGKQVSEKKGLDELLREPYAEEIFGSDLLILMKYVLIELGGYNLRNNVSHALMFRENYLLSYGHWVFLILLRIGAYQFSINQKPPESAV</sequence>
<evidence type="ECO:0000313" key="4">
    <source>
        <dbReference type="EMBL" id="OGK66215.1"/>
    </source>
</evidence>
<dbReference type="EMBL" id="MGBG01000011">
    <property type="protein sequence ID" value="OGK66215.1"/>
    <property type="molecule type" value="Genomic_DNA"/>
</dbReference>
<feature type="domain" description="DUF7380" evidence="3">
    <location>
        <begin position="107"/>
        <end position="243"/>
    </location>
</feature>
<dbReference type="GO" id="GO:0003677">
    <property type="term" value="F:DNA binding"/>
    <property type="evidence" value="ECO:0007669"/>
    <property type="project" value="InterPro"/>
</dbReference>
<dbReference type="InterPro" id="IPR009061">
    <property type="entry name" value="DNA-bd_dom_put_sf"/>
</dbReference>
<accession>A0A1F7KED4</accession>
<comment type="caution">
    <text evidence="4">The sequence shown here is derived from an EMBL/GenBank/DDBJ whole genome shotgun (WGS) entry which is preliminary data.</text>
</comment>